<keyword evidence="1" id="KW-0479">Metal-binding</keyword>
<dbReference type="PANTHER" id="PTHR47794:SF1">
    <property type="entry name" value="VACUOLAR PROTEIN SORTING-ASSOCIATED PROTEIN 27"/>
    <property type="match status" value="1"/>
</dbReference>
<evidence type="ECO:0000256" key="5">
    <source>
        <dbReference type="SAM" id="Coils"/>
    </source>
</evidence>
<feature type="compositionally biased region" description="Basic and acidic residues" evidence="6">
    <location>
        <begin position="930"/>
        <end position="944"/>
    </location>
</feature>
<dbReference type="GO" id="GO:0043130">
    <property type="term" value="F:ubiquitin binding"/>
    <property type="evidence" value="ECO:0007669"/>
    <property type="project" value="TreeGrafter"/>
</dbReference>
<dbReference type="PANTHER" id="PTHR47794">
    <property type="entry name" value="VACUOLAR PROTEIN SORTING-ASSOCIATED PROTEIN 27"/>
    <property type="match status" value="1"/>
</dbReference>
<dbReference type="PROSITE" id="PS50178">
    <property type="entry name" value="ZF_FYVE"/>
    <property type="match status" value="1"/>
</dbReference>
<dbReference type="CDD" id="cd00065">
    <property type="entry name" value="FYVE_like_SF"/>
    <property type="match status" value="1"/>
</dbReference>
<dbReference type="GO" id="GO:0033565">
    <property type="term" value="C:ESCRT-0 complex"/>
    <property type="evidence" value="ECO:0007669"/>
    <property type="project" value="TreeGrafter"/>
</dbReference>
<dbReference type="Proteomes" id="UP000794436">
    <property type="component" value="Unassembled WGS sequence"/>
</dbReference>
<name>A0A8K1FKA4_PYTOL</name>
<dbReference type="OrthoDB" id="71118at2759"/>
<dbReference type="InterPro" id="IPR011011">
    <property type="entry name" value="Znf_FYVE_PHD"/>
</dbReference>
<feature type="compositionally biased region" description="Low complexity" evidence="6">
    <location>
        <begin position="988"/>
        <end position="998"/>
    </location>
</feature>
<feature type="compositionally biased region" description="Polar residues" evidence="6">
    <location>
        <begin position="904"/>
        <end position="913"/>
    </location>
</feature>
<dbReference type="EMBL" id="SPLM01000036">
    <property type="protein sequence ID" value="TMW65836.1"/>
    <property type="molecule type" value="Genomic_DNA"/>
</dbReference>
<proteinExistence type="predicted"/>
<dbReference type="Pfam" id="PF01363">
    <property type="entry name" value="FYVE"/>
    <property type="match status" value="1"/>
</dbReference>
<keyword evidence="2 4" id="KW-0863">Zinc-finger</keyword>
<dbReference type="GO" id="GO:0006623">
    <property type="term" value="P:protein targeting to vacuole"/>
    <property type="evidence" value="ECO:0007669"/>
    <property type="project" value="TreeGrafter"/>
</dbReference>
<feature type="compositionally biased region" description="Low complexity" evidence="6">
    <location>
        <begin position="1022"/>
        <end position="1039"/>
    </location>
</feature>
<dbReference type="GO" id="GO:0043328">
    <property type="term" value="P:protein transport to vacuole involved in ubiquitin-dependent protein catabolic process via the multivesicular body sorting pathway"/>
    <property type="evidence" value="ECO:0007669"/>
    <property type="project" value="TreeGrafter"/>
</dbReference>
<feature type="region of interest" description="Disordered" evidence="6">
    <location>
        <begin position="79"/>
        <end position="113"/>
    </location>
</feature>
<comment type="caution">
    <text evidence="8">The sequence shown here is derived from an EMBL/GenBank/DDBJ whole genome shotgun (WGS) entry which is preliminary data.</text>
</comment>
<dbReference type="Gene3D" id="3.30.40.10">
    <property type="entry name" value="Zinc/RING finger domain, C3HC4 (zinc finger)"/>
    <property type="match status" value="1"/>
</dbReference>
<evidence type="ECO:0000313" key="9">
    <source>
        <dbReference type="Proteomes" id="UP000794436"/>
    </source>
</evidence>
<gene>
    <name evidence="8" type="ORF">Poli38472_003601</name>
</gene>
<dbReference type="GO" id="GO:0008270">
    <property type="term" value="F:zinc ion binding"/>
    <property type="evidence" value="ECO:0007669"/>
    <property type="project" value="UniProtKB-KW"/>
</dbReference>
<feature type="region of interest" description="Disordered" evidence="6">
    <location>
        <begin position="419"/>
        <end position="450"/>
    </location>
</feature>
<feature type="domain" description="FYVE-type" evidence="7">
    <location>
        <begin position="147"/>
        <end position="206"/>
    </location>
</feature>
<protein>
    <recommendedName>
        <fullName evidence="7">FYVE-type domain-containing protein</fullName>
    </recommendedName>
</protein>
<dbReference type="AlphaFoldDB" id="A0A8K1FKA4"/>
<evidence type="ECO:0000256" key="6">
    <source>
        <dbReference type="SAM" id="MobiDB-lite"/>
    </source>
</evidence>
<reference evidence="8" key="1">
    <citation type="submission" date="2019-03" db="EMBL/GenBank/DDBJ databases">
        <title>Long read genome sequence of the mycoparasitic Pythium oligandrum ATCC 38472 isolated from sugarbeet rhizosphere.</title>
        <authorList>
            <person name="Gaulin E."/>
        </authorList>
    </citation>
    <scope>NUCLEOTIDE SEQUENCE</scope>
    <source>
        <strain evidence="8">ATCC 38472_TT</strain>
    </source>
</reference>
<feature type="compositionally biased region" description="Polar residues" evidence="6">
    <location>
        <begin position="89"/>
        <end position="105"/>
    </location>
</feature>
<keyword evidence="3" id="KW-0862">Zinc</keyword>
<dbReference type="SUPFAM" id="SSF57903">
    <property type="entry name" value="FYVE/PHD zinc finger"/>
    <property type="match status" value="1"/>
</dbReference>
<organism evidence="8 9">
    <name type="scientific">Pythium oligandrum</name>
    <name type="common">Mycoparasitic fungus</name>
    <dbReference type="NCBI Taxonomy" id="41045"/>
    <lineage>
        <taxon>Eukaryota</taxon>
        <taxon>Sar</taxon>
        <taxon>Stramenopiles</taxon>
        <taxon>Oomycota</taxon>
        <taxon>Peronosporomycetes</taxon>
        <taxon>Pythiales</taxon>
        <taxon>Pythiaceae</taxon>
        <taxon>Pythium</taxon>
    </lineage>
</organism>
<feature type="region of interest" description="Disordered" evidence="6">
    <location>
        <begin position="1010"/>
        <end position="1039"/>
    </location>
</feature>
<accession>A0A8K1FKA4</accession>
<keyword evidence="9" id="KW-1185">Reference proteome</keyword>
<dbReference type="SMART" id="SM00064">
    <property type="entry name" value="FYVE"/>
    <property type="match status" value="1"/>
</dbReference>
<dbReference type="InterPro" id="IPR013083">
    <property type="entry name" value="Znf_RING/FYVE/PHD"/>
</dbReference>
<evidence type="ECO:0000256" key="1">
    <source>
        <dbReference type="ARBA" id="ARBA00022723"/>
    </source>
</evidence>
<evidence type="ECO:0000313" key="8">
    <source>
        <dbReference type="EMBL" id="TMW65836.1"/>
    </source>
</evidence>
<dbReference type="InterPro" id="IPR017455">
    <property type="entry name" value="Znf_FYVE-rel"/>
</dbReference>
<keyword evidence="5" id="KW-0175">Coiled coil</keyword>
<evidence type="ECO:0000256" key="2">
    <source>
        <dbReference type="ARBA" id="ARBA00022771"/>
    </source>
</evidence>
<feature type="coiled-coil region" evidence="5">
    <location>
        <begin position="345"/>
        <end position="411"/>
    </location>
</feature>
<evidence type="ECO:0000259" key="7">
    <source>
        <dbReference type="PROSITE" id="PS50178"/>
    </source>
</evidence>
<dbReference type="InterPro" id="IPR000306">
    <property type="entry name" value="Znf_FYVE"/>
</dbReference>
<feature type="region of interest" description="Disordered" evidence="6">
    <location>
        <begin position="904"/>
        <end position="951"/>
    </location>
</feature>
<evidence type="ECO:0000256" key="3">
    <source>
        <dbReference type="ARBA" id="ARBA00022833"/>
    </source>
</evidence>
<feature type="region of interest" description="Disordered" evidence="6">
    <location>
        <begin position="977"/>
        <end position="998"/>
    </location>
</feature>
<dbReference type="GO" id="GO:0032266">
    <property type="term" value="F:phosphatidylinositol-3-phosphate binding"/>
    <property type="evidence" value="ECO:0007669"/>
    <property type="project" value="TreeGrafter"/>
</dbReference>
<sequence>MSKGRSAKRPSKEKEALLDDGALWASIQLASASPKDRSPRVTTSVRPVPLPSFEAVSSIRLYEDDVALCSRASPVATKQETKKPLRNAVSMSSTTLASAMKTESSGKAVPRARSLQEIRTEKPTVMNSGDEAMDHRLFVPRDQWIQHNHRKACVVCDRDFNVLRKKHSCRMCGDVVCSRCSVFKSVKLPIGLSKARVCSRCFLAYRNGAVQVKCDDESDDKSKTTPVEELETKAINISPRPTPSPLSDRPAQPVSLLTPDDLAAVSRTREAAAPVHTAPSIMLLSPTKSAELIFEMRLEELKKSYTSTMSTDLLSSPSISSWSSASSVVSSASLNEEELAAAMKARELEKEVESSRQRIGELELRMQEQENQKAELSQEQQNQLTEAREMIAMLQAQLRQQEQSARDAAAVRDSMYMSHMRPPLAPTAPTGADRSSARSRRSGSVEEESATLKQKLRMLERQLQQAGINVAEVIPYAVATKRIAEIARRMAEITDAETTQHLDGAALVALRREYYVLEQDMERFHTALLMSDEYQEQQKQQEQEWEDQHQEANTEALRTVRTAMPVNIAQLSEQALRTLETPSGQRGIPSELARRFKRTNVLQLLRVAPEAIVRMHPSVIENYRTTGLSLLERRALHCALRQAAVEWKKQEREEQSQKKALWFKKLKDGLTQAIRTYEQHYEQAHATGATCKLLGKACPVRQEAAIAALYATELGFPSDAVYLTQDIVKSDPEGAGEKALQEAQAHARAALANQRHMMLKAHYGMNVREVAVAMGALEDMESLLERIRALDHHAFEAFSPLDENSEGIAERAEKERVWERLLMEVRELTQLMARRSGICLTGKRDPTKDAVDSRSPLEICVANGVALYMLSMFEDLEGVVGQQSKSNGSLGRLREMLGEIQSKNKAIESSSTIEGDAGSKPSQDGGVATDRVRWTDRVRTKPSENETTTASATTIEAVAVAPLPRGAMLLDAIRAKRKEKDVEQSPASTVKSTSSSKSTDLLAAIRAKRLATSTSQNEAEQKPLPAKKPSASSSPGDLLAAIRARKKRAASDASVQSETAVTA</sequence>
<evidence type="ECO:0000256" key="4">
    <source>
        <dbReference type="PROSITE-ProRule" id="PRU00091"/>
    </source>
</evidence>
<feature type="region of interest" description="Disordered" evidence="6">
    <location>
        <begin position="1044"/>
        <end position="1063"/>
    </location>
</feature>